<reference evidence="1 2" key="1">
    <citation type="journal article" date="2018" name="Sci. Rep.">
        <title>Genomic signatures of local adaptation to the degree of environmental predictability in rotifers.</title>
        <authorList>
            <person name="Franch-Gras L."/>
            <person name="Hahn C."/>
            <person name="Garcia-Roger E.M."/>
            <person name="Carmona M.J."/>
            <person name="Serra M."/>
            <person name="Gomez A."/>
        </authorList>
    </citation>
    <scope>NUCLEOTIDE SEQUENCE [LARGE SCALE GENOMIC DNA]</scope>
    <source>
        <strain evidence="1">HYR1</strain>
    </source>
</reference>
<keyword evidence="2" id="KW-1185">Reference proteome</keyword>
<name>A0A3M7RKZ3_BRAPC</name>
<dbReference type="EMBL" id="REGN01003163">
    <property type="protein sequence ID" value="RNA24154.1"/>
    <property type="molecule type" value="Genomic_DNA"/>
</dbReference>
<gene>
    <name evidence="1" type="ORF">BpHYR1_009356</name>
</gene>
<dbReference type="AlphaFoldDB" id="A0A3M7RKZ3"/>
<evidence type="ECO:0000313" key="1">
    <source>
        <dbReference type="EMBL" id="RNA24154.1"/>
    </source>
</evidence>
<sequence>MNTGVLGLVHAVGAVNDRCGRHKRTHRIAVHNTNGATRTPKVEQLNTSVAKARYRKTIATRQTAHTTLQLGQIILVQLFVHVPHTYIVSVTGTHQHLVGLVPLDNQARLYSRLSHRVEGRERRDQLRLLQIVQVGLEKLDGQVVTARQNNGLMLRVYELEGAYDGRLATARERQQFCPIDAVVHGHVVLDVGNKYLLVVRIELDVDGIGLVLNLKQLFHLGRLAPLAGLLVELFARVQVDVSIDGQWLVAVGSVRGQQRSEKVVGRPGDQACVQVSIVCVAGGRRRFGHFFQVLKFVDQVMIHSEDSLGQCGALRVRVALHFEQGGYCFGEHDLCLLATIGRLTAEPIDVAVQRHNQLLAHQKHTIVAFDERADYFALFAVSGVNISAERKDSSGAHLGRRIHDQLFEQQMGIIAHSLPPCLRILEPTQAQTNADPFAEQRVRIVT</sequence>
<proteinExistence type="predicted"/>
<dbReference type="Proteomes" id="UP000276133">
    <property type="component" value="Unassembled WGS sequence"/>
</dbReference>
<organism evidence="1 2">
    <name type="scientific">Brachionus plicatilis</name>
    <name type="common">Marine rotifer</name>
    <name type="synonym">Brachionus muelleri</name>
    <dbReference type="NCBI Taxonomy" id="10195"/>
    <lineage>
        <taxon>Eukaryota</taxon>
        <taxon>Metazoa</taxon>
        <taxon>Spiralia</taxon>
        <taxon>Gnathifera</taxon>
        <taxon>Rotifera</taxon>
        <taxon>Eurotatoria</taxon>
        <taxon>Monogononta</taxon>
        <taxon>Pseudotrocha</taxon>
        <taxon>Ploima</taxon>
        <taxon>Brachionidae</taxon>
        <taxon>Brachionus</taxon>
    </lineage>
</organism>
<evidence type="ECO:0000313" key="2">
    <source>
        <dbReference type="Proteomes" id="UP000276133"/>
    </source>
</evidence>
<protein>
    <submittedName>
        <fullName evidence="1">Uncharacterized protein</fullName>
    </submittedName>
</protein>
<accession>A0A3M7RKZ3</accession>
<comment type="caution">
    <text evidence="1">The sequence shown here is derived from an EMBL/GenBank/DDBJ whole genome shotgun (WGS) entry which is preliminary data.</text>
</comment>